<feature type="domain" description="G-protein coupled receptors family 1 profile" evidence="6">
    <location>
        <begin position="1"/>
        <end position="109"/>
    </location>
</feature>
<evidence type="ECO:0000256" key="2">
    <source>
        <dbReference type="ARBA" id="ARBA00022692"/>
    </source>
</evidence>
<keyword evidence="8" id="KW-1185">Reference proteome</keyword>
<dbReference type="PANTHER" id="PTHR23017:SF3">
    <property type="entry name" value="G-PROTEIN COUPLED RECEPTORS FAMILY 1 PROFILE DOMAIN-CONTAINING PROTEIN"/>
    <property type="match status" value="1"/>
</dbReference>
<dbReference type="InterPro" id="IPR000276">
    <property type="entry name" value="GPCR_Rhodpsn"/>
</dbReference>
<dbReference type="EMBL" id="AZBU02000003">
    <property type="protein sequence ID" value="TKR88221.1"/>
    <property type="molecule type" value="Genomic_DNA"/>
</dbReference>
<dbReference type="InterPro" id="IPR017452">
    <property type="entry name" value="GPCR_Rhodpsn_7TM"/>
</dbReference>
<comment type="caution">
    <text evidence="7">The sequence shown here is derived from an EMBL/GenBank/DDBJ whole genome shotgun (WGS) entry which is preliminary data.</text>
</comment>
<dbReference type="InterPro" id="IPR019430">
    <property type="entry name" value="7TM_GPCR_serpentine_rcpt_Srx"/>
</dbReference>
<dbReference type="GO" id="GO:0004930">
    <property type="term" value="F:G protein-coupled receptor activity"/>
    <property type="evidence" value="ECO:0007669"/>
    <property type="project" value="InterPro"/>
</dbReference>
<reference evidence="7 8" key="2">
    <citation type="journal article" date="2019" name="G3 (Bethesda)">
        <title>Hybrid Assembly of the Genome of the Entomopathogenic Nematode Steinernema carpocapsae Identifies the X-Chromosome.</title>
        <authorList>
            <person name="Serra L."/>
            <person name="Macchietto M."/>
            <person name="Macias-Munoz A."/>
            <person name="McGill C.J."/>
            <person name="Rodriguez I.M."/>
            <person name="Rodriguez B."/>
            <person name="Murad R."/>
            <person name="Mortazavi A."/>
        </authorList>
    </citation>
    <scope>NUCLEOTIDE SEQUENCE [LARGE SCALE GENOMIC DNA]</scope>
    <source>
        <strain evidence="7 8">ALL</strain>
    </source>
</reference>
<name>A0A4U5NY23_STECR</name>
<keyword evidence="3 5" id="KW-1133">Transmembrane helix</keyword>
<protein>
    <recommendedName>
        <fullName evidence="6">G-protein coupled receptors family 1 profile domain-containing protein</fullName>
    </recommendedName>
</protein>
<comment type="subcellular location">
    <subcellularLocation>
        <location evidence="1">Membrane</location>
    </subcellularLocation>
</comment>
<sequence>MVFWNASQFSQLVIAINRFVNLYFPFRYEAIFNKNVTSASIYSVWIFALAQGMPYFWADCTLLFDFKSFTFGFIDTRCSVFIGYYLDFDLSIAVVSTIAFIDFTSFLKIHHLQKKGSLHLMRKDVKFFLQTWVQAMASIAELVVYFWVAPLAMDNKWFHFCLTTLSWMLVELVDGCVF</sequence>
<evidence type="ECO:0000256" key="1">
    <source>
        <dbReference type="ARBA" id="ARBA00004370"/>
    </source>
</evidence>
<dbReference type="AlphaFoldDB" id="A0A4U5NY23"/>
<dbReference type="PROSITE" id="PS00237">
    <property type="entry name" value="G_PROTEIN_RECEP_F1_1"/>
    <property type="match status" value="1"/>
</dbReference>
<dbReference type="PANTHER" id="PTHR23017">
    <property type="entry name" value="SERPENTINE RECEPTOR, CLASS X"/>
    <property type="match status" value="1"/>
</dbReference>
<reference evidence="7 8" key="1">
    <citation type="journal article" date="2015" name="Genome Biol.">
        <title>Comparative genomics of Steinernema reveals deeply conserved gene regulatory networks.</title>
        <authorList>
            <person name="Dillman A.R."/>
            <person name="Macchietto M."/>
            <person name="Porter C.F."/>
            <person name="Rogers A."/>
            <person name="Williams B."/>
            <person name="Antoshechkin I."/>
            <person name="Lee M.M."/>
            <person name="Goodwin Z."/>
            <person name="Lu X."/>
            <person name="Lewis E.E."/>
            <person name="Goodrich-Blair H."/>
            <person name="Stock S.P."/>
            <person name="Adams B.J."/>
            <person name="Sternberg P.W."/>
            <person name="Mortazavi A."/>
        </authorList>
    </citation>
    <scope>NUCLEOTIDE SEQUENCE [LARGE SCALE GENOMIC DNA]</scope>
    <source>
        <strain evidence="7 8">ALL</strain>
    </source>
</reference>
<organism evidence="7 8">
    <name type="scientific">Steinernema carpocapsae</name>
    <name type="common">Entomopathogenic nematode</name>
    <dbReference type="NCBI Taxonomy" id="34508"/>
    <lineage>
        <taxon>Eukaryota</taxon>
        <taxon>Metazoa</taxon>
        <taxon>Ecdysozoa</taxon>
        <taxon>Nematoda</taxon>
        <taxon>Chromadorea</taxon>
        <taxon>Rhabditida</taxon>
        <taxon>Tylenchina</taxon>
        <taxon>Panagrolaimomorpha</taxon>
        <taxon>Strongyloidoidea</taxon>
        <taxon>Steinernematidae</taxon>
        <taxon>Steinernema</taxon>
    </lineage>
</organism>
<gene>
    <name evidence="7" type="ORF">L596_012501</name>
</gene>
<evidence type="ECO:0000256" key="4">
    <source>
        <dbReference type="ARBA" id="ARBA00023136"/>
    </source>
</evidence>
<feature type="transmembrane region" description="Helical" evidence="5">
    <location>
        <begin position="127"/>
        <end position="148"/>
    </location>
</feature>
<evidence type="ECO:0000313" key="8">
    <source>
        <dbReference type="Proteomes" id="UP000298663"/>
    </source>
</evidence>
<keyword evidence="4 5" id="KW-0472">Membrane</keyword>
<evidence type="ECO:0000256" key="5">
    <source>
        <dbReference type="SAM" id="Phobius"/>
    </source>
</evidence>
<dbReference type="PROSITE" id="PS50262">
    <property type="entry name" value="G_PROTEIN_RECEP_F1_2"/>
    <property type="match status" value="1"/>
</dbReference>
<dbReference type="Pfam" id="PF10328">
    <property type="entry name" value="7TM_GPCR_Srx"/>
    <property type="match status" value="1"/>
</dbReference>
<dbReference type="Gene3D" id="1.20.1070.10">
    <property type="entry name" value="Rhodopsin 7-helix transmembrane proteins"/>
    <property type="match status" value="1"/>
</dbReference>
<proteinExistence type="predicted"/>
<accession>A0A4U5NY23</accession>
<evidence type="ECO:0000259" key="6">
    <source>
        <dbReference type="PROSITE" id="PS50262"/>
    </source>
</evidence>
<dbReference type="SUPFAM" id="SSF81321">
    <property type="entry name" value="Family A G protein-coupled receptor-like"/>
    <property type="match status" value="1"/>
</dbReference>
<dbReference type="GO" id="GO:0016020">
    <property type="term" value="C:membrane"/>
    <property type="evidence" value="ECO:0007669"/>
    <property type="project" value="UniProtKB-SubCell"/>
</dbReference>
<dbReference type="OrthoDB" id="5825164at2759"/>
<feature type="transmembrane region" description="Helical" evidence="5">
    <location>
        <begin position="36"/>
        <end position="57"/>
    </location>
</feature>
<evidence type="ECO:0000313" key="7">
    <source>
        <dbReference type="EMBL" id="TKR88221.1"/>
    </source>
</evidence>
<evidence type="ECO:0000256" key="3">
    <source>
        <dbReference type="ARBA" id="ARBA00022989"/>
    </source>
</evidence>
<keyword evidence="2 5" id="KW-0812">Transmembrane</keyword>
<dbReference type="Proteomes" id="UP000298663">
    <property type="component" value="Unassembled WGS sequence"/>
</dbReference>
<feature type="transmembrane region" description="Helical" evidence="5">
    <location>
        <begin position="90"/>
        <end position="107"/>
    </location>
</feature>